<evidence type="ECO:0000313" key="2">
    <source>
        <dbReference type="EMBL" id="HIQ95857.1"/>
    </source>
</evidence>
<feature type="region of interest" description="Disordered" evidence="1">
    <location>
        <begin position="35"/>
        <end position="63"/>
    </location>
</feature>
<sequence length="173" mass="18975">MPEAATSKAVKQRYQEASYVKVSDTFELLGTGFEELNEDPGAQTTSKKYINDKSSTSSITSYEGEHPFTADQILSQAVIKDFVDIGKQRKTGADAERELVRVDLDEAVQSKQNTFKARKFDVAVEISSFSDNDGEWQVEGTLHDKGDPVMGEFNTQTKEFVSDADAAESGDGA</sequence>
<gene>
    <name evidence="2" type="ORF">IAB26_04770</name>
</gene>
<name>A0A9D1D0B5_9FIRM</name>
<dbReference type="AlphaFoldDB" id="A0A9D1D0B5"/>
<proteinExistence type="predicted"/>
<feature type="compositionally biased region" description="Polar residues" evidence="1">
    <location>
        <begin position="42"/>
        <end position="61"/>
    </location>
</feature>
<organism evidence="2 3">
    <name type="scientific">Candidatus Limivivens merdigallinarum</name>
    <dbReference type="NCBI Taxonomy" id="2840859"/>
    <lineage>
        <taxon>Bacteria</taxon>
        <taxon>Bacillati</taxon>
        <taxon>Bacillota</taxon>
        <taxon>Clostridia</taxon>
        <taxon>Lachnospirales</taxon>
        <taxon>Lachnospiraceae</taxon>
        <taxon>Lachnospiraceae incertae sedis</taxon>
        <taxon>Candidatus Limivivens</taxon>
    </lineage>
</organism>
<evidence type="ECO:0000256" key="1">
    <source>
        <dbReference type="SAM" id="MobiDB-lite"/>
    </source>
</evidence>
<reference evidence="2" key="2">
    <citation type="journal article" date="2021" name="PeerJ">
        <title>Extensive microbial diversity within the chicken gut microbiome revealed by metagenomics and culture.</title>
        <authorList>
            <person name="Gilroy R."/>
            <person name="Ravi A."/>
            <person name="Getino M."/>
            <person name="Pursley I."/>
            <person name="Horton D.L."/>
            <person name="Alikhan N.F."/>
            <person name="Baker D."/>
            <person name="Gharbi K."/>
            <person name="Hall N."/>
            <person name="Watson M."/>
            <person name="Adriaenssens E.M."/>
            <person name="Foster-Nyarko E."/>
            <person name="Jarju S."/>
            <person name="Secka A."/>
            <person name="Antonio M."/>
            <person name="Oren A."/>
            <person name="Chaudhuri R.R."/>
            <person name="La Ragione R."/>
            <person name="Hildebrand F."/>
            <person name="Pallen M.J."/>
        </authorList>
    </citation>
    <scope>NUCLEOTIDE SEQUENCE</scope>
    <source>
        <strain evidence="2">ChiSjej3B21-11622</strain>
    </source>
</reference>
<accession>A0A9D1D0B5</accession>
<dbReference type="Proteomes" id="UP000886886">
    <property type="component" value="Unassembled WGS sequence"/>
</dbReference>
<evidence type="ECO:0000313" key="3">
    <source>
        <dbReference type="Proteomes" id="UP000886886"/>
    </source>
</evidence>
<protein>
    <submittedName>
        <fullName evidence="2">Uncharacterized protein</fullName>
    </submittedName>
</protein>
<comment type="caution">
    <text evidence="2">The sequence shown here is derived from an EMBL/GenBank/DDBJ whole genome shotgun (WGS) entry which is preliminary data.</text>
</comment>
<reference evidence="2" key="1">
    <citation type="submission" date="2020-10" db="EMBL/GenBank/DDBJ databases">
        <authorList>
            <person name="Gilroy R."/>
        </authorList>
    </citation>
    <scope>NUCLEOTIDE SEQUENCE</scope>
    <source>
        <strain evidence="2">ChiSjej3B21-11622</strain>
    </source>
</reference>
<dbReference type="EMBL" id="DVFT01000072">
    <property type="protein sequence ID" value="HIQ95857.1"/>
    <property type="molecule type" value="Genomic_DNA"/>
</dbReference>